<dbReference type="UniPathway" id="UPA00946"/>
<dbReference type="GO" id="GO:0003723">
    <property type="term" value="F:RNA binding"/>
    <property type="evidence" value="ECO:0007669"/>
    <property type="project" value="UniProtKB-KW"/>
</dbReference>
<evidence type="ECO:0000256" key="13">
    <source>
        <dbReference type="ARBA" id="ARBA00023004"/>
    </source>
</evidence>
<dbReference type="FunFam" id="3.20.19.10:FF:000001">
    <property type="entry name" value="Aconitate hydratase"/>
    <property type="match status" value="1"/>
</dbReference>
<dbReference type="GO" id="GO:0019679">
    <property type="term" value="P:propionate metabolic process, methylcitrate cycle"/>
    <property type="evidence" value="ECO:0007669"/>
    <property type="project" value="UniProtKB-ARBA"/>
</dbReference>
<comment type="catalytic activity">
    <reaction evidence="16">
        <text>citrate = D-threo-isocitrate</text>
        <dbReference type="Rhea" id="RHEA:10336"/>
        <dbReference type="ChEBI" id="CHEBI:15562"/>
        <dbReference type="ChEBI" id="CHEBI:16947"/>
        <dbReference type="EC" id="4.2.1.3"/>
    </reaction>
</comment>
<evidence type="ECO:0000256" key="2">
    <source>
        <dbReference type="ARBA" id="ARBA00001966"/>
    </source>
</evidence>
<dbReference type="GO" id="GO:0046872">
    <property type="term" value="F:metal ion binding"/>
    <property type="evidence" value="ECO:0007669"/>
    <property type="project" value="UniProtKB-KW"/>
</dbReference>
<dbReference type="UniPathway" id="UPA00223">
    <property type="reaction ID" value="UER00718"/>
</dbReference>
<dbReference type="InterPro" id="IPR015931">
    <property type="entry name" value="Acnase/IPM_dHydase_lsu_aba_1/3"/>
</dbReference>
<dbReference type="GO" id="GO:0003994">
    <property type="term" value="F:aconitate hydratase activity"/>
    <property type="evidence" value="ECO:0007669"/>
    <property type="project" value="UniProtKB-EC"/>
</dbReference>
<dbReference type="PANTHER" id="PTHR11670">
    <property type="entry name" value="ACONITASE/IRON-RESPONSIVE ELEMENT FAMILY MEMBER"/>
    <property type="match status" value="1"/>
</dbReference>
<feature type="domain" description="Aconitase A/isopropylmalate dehydratase small subunit swivel" evidence="24">
    <location>
        <begin position="735"/>
        <end position="862"/>
    </location>
</feature>
<dbReference type="Pfam" id="PF00330">
    <property type="entry name" value="Aconitase"/>
    <property type="match status" value="1"/>
</dbReference>
<dbReference type="SUPFAM" id="SSF53732">
    <property type="entry name" value="Aconitase iron-sulfur domain"/>
    <property type="match status" value="1"/>
</dbReference>
<feature type="compositionally biased region" description="Basic and acidic residues" evidence="22">
    <location>
        <begin position="427"/>
        <end position="439"/>
    </location>
</feature>
<dbReference type="InterPro" id="IPR006249">
    <property type="entry name" value="Aconitase/IRP2"/>
</dbReference>
<dbReference type="FunFam" id="3.30.499.10:FF:000009">
    <property type="entry name" value="Aconitate hydratase"/>
    <property type="match status" value="1"/>
</dbReference>
<keyword evidence="11" id="KW-0479">Metal-binding</keyword>
<evidence type="ECO:0000256" key="6">
    <source>
        <dbReference type="ARBA" id="ARBA00011245"/>
    </source>
</evidence>
<evidence type="ECO:0000256" key="8">
    <source>
        <dbReference type="ARBA" id="ARBA00013250"/>
    </source>
</evidence>
<evidence type="ECO:0000256" key="14">
    <source>
        <dbReference type="ARBA" id="ARBA00023014"/>
    </source>
</evidence>
<feature type="region of interest" description="Disordered" evidence="22">
    <location>
        <begin position="412"/>
        <end position="457"/>
    </location>
</feature>
<dbReference type="InterPro" id="IPR044137">
    <property type="entry name" value="AcnA_IRP_Swivel"/>
</dbReference>
<dbReference type="PATRIC" id="fig|1441730.3.peg.1906"/>
<reference evidence="25 26" key="2">
    <citation type="journal article" date="2016" name="Genome Announc.">
        <title>Draft Genome Sequence of a Versatile Hydrocarbon-Degrading Bacterium, Rhodococcus pyridinivorans Strain KG-16, Collected from Oil Fields in India.</title>
        <authorList>
            <person name="Aggarwal R.K."/>
            <person name="Dawar C."/>
            <person name="Phanindranath R."/>
            <person name="Mutnuri L."/>
            <person name="Dayal A.M."/>
        </authorList>
    </citation>
    <scope>NUCLEOTIDE SEQUENCE [LARGE SCALE GENOMIC DNA]</scope>
    <source>
        <strain evidence="25 26">KG-16</strain>
    </source>
</reference>
<dbReference type="NCBIfam" id="NF006757">
    <property type="entry name" value="PRK09277.1"/>
    <property type="match status" value="1"/>
</dbReference>
<dbReference type="Gene3D" id="3.30.499.10">
    <property type="entry name" value="Aconitase, domain 3"/>
    <property type="match status" value="2"/>
</dbReference>
<dbReference type="Gene3D" id="3.20.19.10">
    <property type="entry name" value="Aconitase, domain 4"/>
    <property type="match status" value="1"/>
</dbReference>
<evidence type="ECO:0000256" key="11">
    <source>
        <dbReference type="ARBA" id="ARBA00022723"/>
    </source>
</evidence>
<dbReference type="EMBL" id="AZXY01000004">
    <property type="protein sequence ID" value="KSZ58801.1"/>
    <property type="molecule type" value="Genomic_DNA"/>
</dbReference>
<organism evidence="25 26">
    <name type="scientific">Rhodococcus pyridinivorans KG-16</name>
    <dbReference type="NCBI Taxonomy" id="1441730"/>
    <lineage>
        <taxon>Bacteria</taxon>
        <taxon>Bacillati</taxon>
        <taxon>Actinomycetota</taxon>
        <taxon>Actinomycetes</taxon>
        <taxon>Mycobacteriales</taxon>
        <taxon>Nocardiaceae</taxon>
        <taxon>Rhodococcus</taxon>
    </lineage>
</organism>
<keyword evidence="10" id="KW-0816">Tricarboxylic acid cycle</keyword>
<evidence type="ECO:0000256" key="3">
    <source>
        <dbReference type="ARBA" id="ARBA00004717"/>
    </source>
</evidence>
<keyword evidence="15 25" id="KW-0456">Lyase</keyword>
<evidence type="ECO:0000256" key="20">
    <source>
        <dbReference type="ARBA" id="ARBA00031977"/>
    </source>
</evidence>
<evidence type="ECO:0000256" key="17">
    <source>
        <dbReference type="ARBA" id="ARBA00030846"/>
    </source>
</evidence>
<evidence type="ECO:0000256" key="15">
    <source>
        <dbReference type="ARBA" id="ARBA00023239"/>
    </source>
</evidence>
<evidence type="ECO:0000256" key="7">
    <source>
        <dbReference type="ARBA" id="ARBA00012926"/>
    </source>
</evidence>
<evidence type="ECO:0000259" key="24">
    <source>
        <dbReference type="Pfam" id="PF00694"/>
    </source>
</evidence>
<dbReference type="NCBIfam" id="NF009520">
    <property type="entry name" value="PRK12881.1"/>
    <property type="match status" value="1"/>
</dbReference>
<sequence length="932" mass="101971">MSDDSFGARDTLKVDDTDYRIYRIDKVPGSERLPYSLKVLLENLLRTEDGRLVTREQIEAVAGWDPKSTHNPEIQFSPARVLMQDFTGVPCVVDLVAMRDAMTQQGGDPKRINPLIPTELVIDHSVIADVFGTEDAFRINTDLEFQRNRERYELLRWAQGAFDDFKVVPPGTGICHQVNLEYLARVVFTREDEDGGLVAYPDSLVGTDSHTPMINGLGVVGWGVGGIEAEAAMLGQPASMLIPQVVGFKLTGELQEGTTATDLVLTVAEMLRKTGVVGKFVEFFGPGVANVPLANRATIGNMSPEYGSTISIFPIDDATLDYLRLTGRDEGQIRLVEAYAKEQGLWHDPDREPDYSEVVELDLSKVRPSVAGPKRPQDRIPVALAPKAVTSLLNGEEVPDVVSRVQDSGVDEGVLESFPASDPVSVRSEDSRDEPREAVPDDADTSAPPSKKVPVRVGDGDEFELDNGHVVIAAITSCTNTSNPSVMIGAALLAKNAVEKGLRSKPWVKTSLAPGSRIVTDYYERSGLTPYLDKLGFNLVGYGCTTCIGNSGPLPDEIAAAIDEHDVNVSAVLSGNRNFEGRIHPQTKMNFLASPPLVIAYALAGSMLVDLFNDPLGTDSEGNEVYLRDIWPTTQEIQEVIDDAVRAEMFETGYQDVYTGDETWRNLDVPDSEVFEWKDESTYVRRPPYFEDMSSEPEPLRDIEGARVLALLGDSVTTDHISPAGAIRRDSPAGRYLQEHGVEQADFNSYGSRRGNHEVMIRGTFANIRLRNQLVPDVEGGVTRYLPTDEQMSIYDAAQKYAEDGTPLVVLAGAEYGSGSSRDWAAKGTLLLGVRAVIAQSYERIHRSNLIGMGVLPLQFPEGESAQSLGLTGEEEFTITGLADSDEIPETVHVKAGDTEFDATVRIDTPAEAEYFQHGGILKYVLRKQLAQ</sequence>
<comment type="subunit">
    <text evidence="6">Monomer.</text>
</comment>
<dbReference type="InterPro" id="IPR001030">
    <property type="entry name" value="Acoase/IPM_deHydtase_lsu_aba"/>
</dbReference>
<comment type="cofactor">
    <cofactor evidence="2">
        <name>[4Fe-4S] cluster</name>
        <dbReference type="ChEBI" id="CHEBI:49883"/>
    </cofactor>
</comment>
<evidence type="ECO:0000256" key="1">
    <source>
        <dbReference type="ARBA" id="ARBA00000118"/>
    </source>
</evidence>
<feature type="domain" description="Aconitase/3-isopropylmalate dehydratase large subunit alpha/beta/alpha" evidence="23">
    <location>
        <begin position="64"/>
        <end position="605"/>
    </location>
</feature>
<evidence type="ECO:0000256" key="10">
    <source>
        <dbReference type="ARBA" id="ARBA00022532"/>
    </source>
</evidence>
<evidence type="ECO:0000313" key="25">
    <source>
        <dbReference type="EMBL" id="KSZ58801.1"/>
    </source>
</evidence>
<dbReference type="PRINTS" id="PR00415">
    <property type="entry name" value="ACONITASE"/>
</dbReference>
<dbReference type="InterPro" id="IPR015928">
    <property type="entry name" value="Aconitase/3IPM_dehydase_swvl"/>
</dbReference>
<keyword evidence="12" id="KW-0694">RNA-binding</keyword>
<evidence type="ECO:0000256" key="21">
    <source>
        <dbReference type="ARBA" id="ARBA00033025"/>
    </source>
</evidence>
<dbReference type="Proteomes" id="UP000053060">
    <property type="component" value="Unassembled WGS sequence"/>
</dbReference>
<dbReference type="RefSeq" id="WP_060651592.1">
    <property type="nucleotide sequence ID" value="NZ_AZXY01000004.1"/>
</dbReference>
<dbReference type="EC" id="4.2.1.99" evidence="8"/>
<evidence type="ECO:0000259" key="23">
    <source>
        <dbReference type="Pfam" id="PF00330"/>
    </source>
</evidence>
<name>A0A0V9ULB1_9NOCA</name>
<dbReference type="Gene3D" id="6.10.190.10">
    <property type="match status" value="1"/>
</dbReference>
<evidence type="ECO:0000256" key="9">
    <source>
        <dbReference type="ARBA" id="ARBA00019378"/>
    </source>
</evidence>
<evidence type="ECO:0000256" key="4">
    <source>
        <dbReference type="ARBA" id="ARBA00005026"/>
    </source>
</evidence>
<dbReference type="GO" id="GO:0006099">
    <property type="term" value="P:tricarboxylic acid cycle"/>
    <property type="evidence" value="ECO:0007669"/>
    <property type="project" value="UniProtKB-UniPathway"/>
</dbReference>
<accession>A0A0V9ULB1</accession>
<dbReference type="PROSITE" id="PS00450">
    <property type="entry name" value="ACONITASE_1"/>
    <property type="match status" value="1"/>
</dbReference>
<keyword evidence="14" id="KW-0411">Iron-sulfur</keyword>
<evidence type="ECO:0000256" key="18">
    <source>
        <dbReference type="ARBA" id="ARBA00031081"/>
    </source>
</evidence>
<evidence type="ECO:0000256" key="12">
    <source>
        <dbReference type="ARBA" id="ARBA00022884"/>
    </source>
</evidence>
<evidence type="ECO:0000313" key="26">
    <source>
        <dbReference type="Proteomes" id="UP000053060"/>
    </source>
</evidence>
<comment type="catalytic activity">
    <reaction evidence="1">
        <text>(2S,3R)-3-hydroxybutane-1,2,3-tricarboxylate = 2-methyl-cis-aconitate + H2O</text>
        <dbReference type="Rhea" id="RHEA:17941"/>
        <dbReference type="ChEBI" id="CHEBI:15377"/>
        <dbReference type="ChEBI" id="CHEBI:57429"/>
        <dbReference type="ChEBI" id="CHEBI:57872"/>
        <dbReference type="EC" id="4.2.1.99"/>
    </reaction>
</comment>
<proteinExistence type="inferred from homology"/>
<dbReference type="PROSITE" id="PS01244">
    <property type="entry name" value="ACONITASE_2"/>
    <property type="match status" value="1"/>
</dbReference>
<dbReference type="InterPro" id="IPR036008">
    <property type="entry name" value="Aconitase_4Fe-4S_dom"/>
</dbReference>
<evidence type="ECO:0000256" key="5">
    <source>
        <dbReference type="ARBA" id="ARBA00007185"/>
    </source>
</evidence>
<dbReference type="EC" id="4.2.1.3" evidence="7"/>
<comment type="pathway">
    <text evidence="3">Carbohydrate metabolism; tricarboxylic acid cycle; isocitrate from oxaloacetate: step 2/2.</text>
</comment>
<dbReference type="CDD" id="cd01586">
    <property type="entry name" value="AcnA_IRP"/>
    <property type="match status" value="1"/>
</dbReference>
<dbReference type="FunFam" id="3.30.499.10:FF:000002">
    <property type="entry name" value="Aconitate hydratase"/>
    <property type="match status" value="1"/>
</dbReference>
<dbReference type="CDD" id="cd01580">
    <property type="entry name" value="AcnA_IRP_Swivel"/>
    <property type="match status" value="1"/>
</dbReference>
<comment type="caution">
    <text evidence="25">The sequence shown here is derived from an EMBL/GenBank/DDBJ whole genome shotgun (WGS) entry which is preliminary data.</text>
</comment>
<evidence type="ECO:0000256" key="22">
    <source>
        <dbReference type="SAM" id="MobiDB-lite"/>
    </source>
</evidence>
<dbReference type="GO" id="GO:0047456">
    <property type="term" value="F:2-methylisocitrate dehydratase activity"/>
    <property type="evidence" value="ECO:0007669"/>
    <property type="project" value="UniProtKB-EC"/>
</dbReference>
<gene>
    <name evidence="25" type="primary">acnA</name>
    <name evidence="25" type="ORF">Z045_09165</name>
</gene>
<reference evidence="26" key="1">
    <citation type="submission" date="2015-01" db="EMBL/GenBank/DDBJ databases">
        <title>Draft genome sequence of Rhodococcus pyridinivorans strain KG-16, a hydrocarbon-degrading bacterium.</title>
        <authorList>
            <person name="Aggarwal R.K."/>
            <person name="Dawar C."/>
        </authorList>
    </citation>
    <scope>NUCLEOTIDE SEQUENCE [LARGE SCALE GENOMIC DNA]</scope>
    <source>
        <strain evidence="26">KG-16</strain>
    </source>
</reference>
<comment type="similarity">
    <text evidence="5">Belongs to the aconitase/IPM isomerase family.</text>
</comment>
<keyword evidence="13" id="KW-0408">Iron</keyword>
<evidence type="ECO:0000256" key="19">
    <source>
        <dbReference type="ARBA" id="ARBA00031613"/>
    </source>
</evidence>
<dbReference type="Pfam" id="PF00694">
    <property type="entry name" value="Aconitase_C"/>
    <property type="match status" value="1"/>
</dbReference>
<evidence type="ECO:0000256" key="16">
    <source>
        <dbReference type="ARBA" id="ARBA00023501"/>
    </source>
</evidence>
<protein>
    <recommendedName>
        <fullName evidence="9">Aconitate hydratase A</fullName>
        <ecNumber evidence="7">4.2.1.3</ecNumber>
        <ecNumber evidence="8">4.2.1.99</ecNumber>
    </recommendedName>
    <alternativeName>
        <fullName evidence="19">(2R,3S)-2-methylisocitrate dehydratase</fullName>
    </alternativeName>
    <alternativeName>
        <fullName evidence="17">(2S,3R)-3-hydroxybutane-1,2,3-tricarboxylate dehydratase</fullName>
    </alternativeName>
    <alternativeName>
        <fullName evidence="20">Iron-responsive protein-like</fullName>
    </alternativeName>
    <alternativeName>
        <fullName evidence="21">Probable 2-methyl-cis-aconitate hydratase</fullName>
    </alternativeName>
    <alternativeName>
        <fullName evidence="18">RNA-binding protein</fullName>
    </alternativeName>
</protein>
<dbReference type="InterPro" id="IPR000573">
    <property type="entry name" value="AconitaseA/IPMdHydase_ssu_swvl"/>
</dbReference>
<dbReference type="SUPFAM" id="SSF52016">
    <property type="entry name" value="LeuD/IlvD-like"/>
    <property type="match status" value="1"/>
</dbReference>
<dbReference type="AlphaFoldDB" id="A0A0V9ULB1"/>
<comment type="pathway">
    <text evidence="4">Organic acid metabolism; propanoate degradation.</text>
</comment>
<dbReference type="GO" id="GO:0051536">
    <property type="term" value="F:iron-sulfur cluster binding"/>
    <property type="evidence" value="ECO:0007669"/>
    <property type="project" value="UniProtKB-KW"/>
</dbReference>
<dbReference type="InterPro" id="IPR018136">
    <property type="entry name" value="Aconitase_4Fe-4S_BS"/>
</dbReference>